<accession>A0ABQ6G784</accession>
<evidence type="ECO:0000259" key="2">
    <source>
        <dbReference type="PROSITE" id="PS51462"/>
    </source>
</evidence>
<dbReference type="RefSeq" id="WP_338257818.1">
    <property type="nucleotide sequence ID" value="NZ_BSRI01000002.1"/>
</dbReference>
<dbReference type="PROSITE" id="PS00893">
    <property type="entry name" value="NUDIX_BOX"/>
    <property type="match status" value="1"/>
</dbReference>
<proteinExistence type="predicted"/>
<feature type="domain" description="Nudix hydrolase" evidence="2">
    <location>
        <begin position="3"/>
        <end position="145"/>
    </location>
</feature>
<dbReference type="CDD" id="cd04663">
    <property type="entry name" value="NUDIX_Hydrolase"/>
    <property type="match status" value="1"/>
</dbReference>
<evidence type="ECO:0000256" key="1">
    <source>
        <dbReference type="ARBA" id="ARBA00022801"/>
    </source>
</evidence>
<evidence type="ECO:0000313" key="4">
    <source>
        <dbReference type="Proteomes" id="UP001344906"/>
    </source>
</evidence>
<protein>
    <submittedName>
        <fullName evidence="3">DNA mismatch repair protein MutT</fullName>
    </submittedName>
</protein>
<keyword evidence="4" id="KW-1185">Reference proteome</keyword>
<sequence>MLPIKQKVFAYITHQQRLLLFAHTFIPEAGIQVPAGTLEPGEQPESGVLREAFEETGLSGLLLDRLLGIHERDMSDFGNNEIHRRYFYHLIYPKPVQARWRHAEEHPSSHDEQGPILFDFFWATIPHEVPPLIADHGWFLPQLHQRLNSQACAAKNI</sequence>
<dbReference type="InterPro" id="IPR000086">
    <property type="entry name" value="NUDIX_hydrolase_dom"/>
</dbReference>
<evidence type="ECO:0000313" key="3">
    <source>
        <dbReference type="EMBL" id="GLV60681.1"/>
    </source>
</evidence>
<dbReference type="Proteomes" id="UP001344906">
    <property type="component" value="Unassembled WGS sequence"/>
</dbReference>
<dbReference type="EMBL" id="BSRI01000002">
    <property type="protein sequence ID" value="GLV60681.1"/>
    <property type="molecule type" value="Genomic_DNA"/>
</dbReference>
<comment type="caution">
    <text evidence="3">The sequence shown here is derived from an EMBL/GenBank/DDBJ whole genome shotgun (WGS) entry which is preliminary data.</text>
</comment>
<dbReference type="Gene3D" id="3.90.79.10">
    <property type="entry name" value="Nucleoside Triphosphate Pyrophosphohydrolase"/>
    <property type="match status" value="1"/>
</dbReference>
<dbReference type="InterPro" id="IPR020084">
    <property type="entry name" value="NUDIX_hydrolase_CS"/>
</dbReference>
<reference evidence="3 4" key="1">
    <citation type="submission" date="2023-02" db="EMBL/GenBank/DDBJ databases">
        <title>Dictyobacter halimunensis sp. nov., a new member of the class Ktedonobacteria from forest soil in a geothermal area.</title>
        <authorList>
            <person name="Rachmania M.K."/>
            <person name="Ningsih F."/>
            <person name="Sakai Y."/>
            <person name="Yabe S."/>
            <person name="Yokota A."/>
            <person name="Sjamsuridzal W."/>
        </authorList>
    </citation>
    <scope>NUCLEOTIDE SEQUENCE [LARGE SCALE GENOMIC DNA]</scope>
    <source>
        <strain evidence="3 4">S3.2.2.5</strain>
    </source>
</reference>
<dbReference type="PROSITE" id="PS51462">
    <property type="entry name" value="NUDIX"/>
    <property type="match status" value="1"/>
</dbReference>
<dbReference type="Pfam" id="PF00293">
    <property type="entry name" value="NUDIX"/>
    <property type="match status" value="1"/>
</dbReference>
<keyword evidence="1" id="KW-0378">Hydrolase</keyword>
<name>A0ABQ6G784_9CHLR</name>
<organism evidence="3 4">
    <name type="scientific">Dictyobacter halimunensis</name>
    <dbReference type="NCBI Taxonomy" id="3026934"/>
    <lineage>
        <taxon>Bacteria</taxon>
        <taxon>Bacillati</taxon>
        <taxon>Chloroflexota</taxon>
        <taxon>Ktedonobacteria</taxon>
        <taxon>Ktedonobacterales</taxon>
        <taxon>Dictyobacteraceae</taxon>
        <taxon>Dictyobacter</taxon>
    </lineage>
</organism>
<dbReference type="InterPro" id="IPR015797">
    <property type="entry name" value="NUDIX_hydrolase-like_dom_sf"/>
</dbReference>
<dbReference type="SUPFAM" id="SSF55811">
    <property type="entry name" value="Nudix"/>
    <property type="match status" value="1"/>
</dbReference>
<gene>
    <name evidence="3" type="ORF">KDH_75000</name>
</gene>